<sequence length="201" mass="23059">MSSNTPAIMAAVEEEPSISQIWQTSMQCHATEVDALKTQNGKLVQSNCALQSELNEPGRRVQALEYEHNALEQYTRKLNAEIHSVLEHEGENLQDIVMKIGLKMSVDVTTQDIDIVHQLFRKSQAIKPIIVRRFHLKETNLTEITGIAQGYADGRIFVNKNLTQYRQEVLAKARKMKKANKIFRVWTVDEKFFVQKPRIPD</sequence>
<proteinExistence type="predicted"/>
<evidence type="ECO:0000313" key="2">
    <source>
        <dbReference type="Proteomes" id="UP000275408"/>
    </source>
</evidence>
<dbReference type="EMBL" id="RCHS01001639">
    <property type="protein sequence ID" value="RMX52445.1"/>
    <property type="molecule type" value="Genomic_DNA"/>
</dbReference>
<organism evidence="1 2">
    <name type="scientific">Pocillopora damicornis</name>
    <name type="common">Cauliflower coral</name>
    <name type="synonym">Millepora damicornis</name>
    <dbReference type="NCBI Taxonomy" id="46731"/>
    <lineage>
        <taxon>Eukaryota</taxon>
        <taxon>Metazoa</taxon>
        <taxon>Cnidaria</taxon>
        <taxon>Anthozoa</taxon>
        <taxon>Hexacorallia</taxon>
        <taxon>Scleractinia</taxon>
        <taxon>Astrocoeniina</taxon>
        <taxon>Pocilloporidae</taxon>
        <taxon>Pocillopora</taxon>
    </lineage>
</organism>
<name>A0A3M6UFP2_POCDA</name>
<dbReference type="OrthoDB" id="5957925at2759"/>
<gene>
    <name evidence="1" type="ORF">pdam_00019900</name>
</gene>
<protein>
    <submittedName>
        <fullName evidence="1">Uncharacterized protein</fullName>
    </submittedName>
</protein>
<dbReference type="AlphaFoldDB" id="A0A3M6UFP2"/>
<reference evidence="1 2" key="1">
    <citation type="journal article" date="2018" name="Sci. Rep.">
        <title>Comparative analysis of the Pocillopora damicornis genome highlights role of immune system in coral evolution.</title>
        <authorList>
            <person name="Cunning R."/>
            <person name="Bay R.A."/>
            <person name="Gillette P."/>
            <person name="Baker A.C."/>
            <person name="Traylor-Knowles N."/>
        </authorList>
    </citation>
    <scope>NUCLEOTIDE SEQUENCE [LARGE SCALE GENOMIC DNA]</scope>
    <source>
        <strain evidence="1">RSMAS</strain>
        <tissue evidence="1">Whole animal</tissue>
    </source>
</reference>
<accession>A0A3M6UFP2</accession>
<dbReference type="Proteomes" id="UP000275408">
    <property type="component" value="Unassembled WGS sequence"/>
</dbReference>
<evidence type="ECO:0000313" key="1">
    <source>
        <dbReference type="EMBL" id="RMX52445.1"/>
    </source>
</evidence>
<feature type="non-terminal residue" evidence="1">
    <location>
        <position position="201"/>
    </location>
</feature>
<keyword evidence="2" id="KW-1185">Reference proteome</keyword>
<comment type="caution">
    <text evidence="1">The sequence shown here is derived from an EMBL/GenBank/DDBJ whole genome shotgun (WGS) entry which is preliminary data.</text>
</comment>